<dbReference type="EMBL" id="HBHW01027043">
    <property type="protein sequence ID" value="CAE0052914.1"/>
    <property type="molecule type" value="Transcribed_RNA"/>
</dbReference>
<evidence type="ECO:0000256" key="1">
    <source>
        <dbReference type="ARBA" id="ARBA00010926"/>
    </source>
</evidence>
<dbReference type="EMBL" id="HBHW01027053">
    <property type="protein sequence ID" value="CAE0052923.1"/>
    <property type="molecule type" value="Transcribed_RNA"/>
</dbReference>
<dbReference type="InterPro" id="IPR032640">
    <property type="entry name" value="AMPK1_CBM"/>
</dbReference>
<dbReference type="GO" id="GO:0007165">
    <property type="term" value="P:signal transduction"/>
    <property type="evidence" value="ECO:0007669"/>
    <property type="project" value="TreeGrafter"/>
</dbReference>
<evidence type="ECO:0000313" key="16">
    <source>
        <dbReference type="EMBL" id="CAE0052949.1"/>
    </source>
</evidence>
<evidence type="ECO:0000313" key="14">
    <source>
        <dbReference type="EMBL" id="CAE0052927.1"/>
    </source>
</evidence>
<name>A0A7S2ZVQ8_9RHOD</name>
<dbReference type="AlphaFoldDB" id="A0A7S2ZVQ8"/>
<dbReference type="EMBL" id="HBHW01027025">
    <property type="protein sequence ID" value="CAE0052898.1"/>
    <property type="molecule type" value="Transcribed_RNA"/>
</dbReference>
<comment type="similarity">
    <text evidence="1">Belongs to the 5'-AMP-activated protein kinase beta subunit family.</text>
</comment>
<evidence type="ECO:0000313" key="11">
    <source>
        <dbReference type="EMBL" id="CAE0052923.1"/>
    </source>
</evidence>
<evidence type="ECO:0000256" key="2">
    <source>
        <dbReference type="SAM" id="MobiDB-lite"/>
    </source>
</evidence>
<feature type="region of interest" description="Disordered" evidence="2">
    <location>
        <begin position="293"/>
        <end position="334"/>
    </location>
</feature>
<evidence type="ECO:0000313" key="7">
    <source>
        <dbReference type="EMBL" id="CAE0052900.1"/>
    </source>
</evidence>
<evidence type="ECO:0000313" key="6">
    <source>
        <dbReference type="EMBL" id="CAE0052899.1"/>
    </source>
</evidence>
<reference evidence="8" key="1">
    <citation type="submission" date="2021-01" db="EMBL/GenBank/DDBJ databases">
        <authorList>
            <person name="Corre E."/>
            <person name="Pelletier E."/>
            <person name="Niang G."/>
            <person name="Scheremetjew M."/>
            <person name="Finn R."/>
            <person name="Kale V."/>
            <person name="Holt S."/>
            <person name="Cochrane G."/>
            <person name="Meng A."/>
            <person name="Brown T."/>
            <person name="Cohen L."/>
        </authorList>
    </citation>
    <scope>NUCLEOTIDE SEQUENCE</scope>
    <source>
        <strain evidence="8">CCMP 769</strain>
    </source>
</reference>
<sequence>MEAEVEAAPVVEVVDTTEVKEYEAVAPVEEPPVVQAFEPVDVDAAVAQESSARIEALEQVKDGPIEEVVADTVEVGADPVEVGADPVEVVADPVEVVADPVEVADEVVPAMAEAPAVDNVEGPPAETADVVPEAALEAVAEDEQAMAEVRDVAEGDVAPPPAVDDLAPPADLSEAVEEKDEGMADIIAEGKAASAAGVDAGELDPVTALGDDDTEDVVLVQTEFVWPEGAARDVKLCGDWNNFLPIQMYSEGVSGFWSVVTPVPIGDHEFKFIVDGVWRVSKVHPLAGEGGNEVNFRSVKGKPDPKNYPTKPDPAPAAAPGAAAKEKKGCCIIS</sequence>
<dbReference type="InterPro" id="IPR013783">
    <property type="entry name" value="Ig-like_fold"/>
</dbReference>
<dbReference type="Pfam" id="PF16561">
    <property type="entry name" value="AMPK1_CBM"/>
    <property type="match status" value="1"/>
</dbReference>
<dbReference type="GO" id="GO:0005737">
    <property type="term" value="C:cytoplasm"/>
    <property type="evidence" value="ECO:0007669"/>
    <property type="project" value="TreeGrafter"/>
</dbReference>
<feature type="compositionally biased region" description="Basic and acidic residues" evidence="2">
    <location>
        <begin position="324"/>
        <end position="334"/>
    </location>
</feature>
<evidence type="ECO:0000313" key="17">
    <source>
        <dbReference type="EMBL" id="CAE0052951.1"/>
    </source>
</evidence>
<feature type="domain" description="AMP-activated protein kinase glycogen-binding" evidence="3">
    <location>
        <begin position="220"/>
        <end position="300"/>
    </location>
</feature>
<dbReference type="EMBL" id="HBHW01027023">
    <property type="protein sequence ID" value="CAE0052896.1"/>
    <property type="molecule type" value="Transcribed_RNA"/>
</dbReference>
<dbReference type="SUPFAM" id="SSF81296">
    <property type="entry name" value="E set domains"/>
    <property type="match status" value="1"/>
</dbReference>
<dbReference type="EMBL" id="HBHW01027084">
    <property type="protein sequence ID" value="CAE0052951.1"/>
    <property type="molecule type" value="Transcribed_RNA"/>
</dbReference>
<dbReference type="EMBL" id="HBHW01027054">
    <property type="protein sequence ID" value="CAE0052924.1"/>
    <property type="molecule type" value="Transcribed_RNA"/>
</dbReference>
<dbReference type="EMBL" id="HBHW01027040">
    <property type="protein sequence ID" value="CAE0052911.1"/>
    <property type="molecule type" value="Transcribed_RNA"/>
</dbReference>
<organism evidence="8">
    <name type="scientific">Rhodosorus marinus</name>
    <dbReference type="NCBI Taxonomy" id="101924"/>
    <lineage>
        <taxon>Eukaryota</taxon>
        <taxon>Rhodophyta</taxon>
        <taxon>Stylonematophyceae</taxon>
        <taxon>Stylonematales</taxon>
        <taxon>Stylonemataceae</taxon>
        <taxon>Rhodosorus</taxon>
    </lineage>
</organism>
<dbReference type="PANTHER" id="PTHR10343:SF84">
    <property type="entry name" value="5'-AMP-ACTIVATED PROTEIN KINASE SUBUNIT BETA-1"/>
    <property type="match status" value="1"/>
</dbReference>
<evidence type="ECO:0000313" key="19">
    <source>
        <dbReference type="EMBL" id="CAE0052953.1"/>
    </source>
</evidence>
<dbReference type="EMBL" id="HBHW01027033">
    <property type="protein sequence ID" value="CAE0052905.1"/>
    <property type="molecule type" value="Transcribed_RNA"/>
</dbReference>
<dbReference type="InterPro" id="IPR050827">
    <property type="entry name" value="CRP1_MDG1_kinase"/>
</dbReference>
<dbReference type="CDD" id="cd02859">
    <property type="entry name" value="E_set_AMPKbeta_like_N"/>
    <property type="match status" value="1"/>
</dbReference>
<accession>A0A7S2ZVQ8</accession>
<evidence type="ECO:0000259" key="3">
    <source>
        <dbReference type="Pfam" id="PF16561"/>
    </source>
</evidence>
<dbReference type="EMBL" id="HBHW01027056">
    <property type="protein sequence ID" value="CAE0052926.1"/>
    <property type="molecule type" value="Transcribed_RNA"/>
</dbReference>
<dbReference type="PANTHER" id="PTHR10343">
    <property type="entry name" value="5'-AMP-ACTIVATED PROTEIN KINASE , BETA SUBUNIT"/>
    <property type="match status" value="1"/>
</dbReference>
<dbReference type="EMBL" id="HBHW01027072">
    <property type="protein sequence ID" value="CAE0052940.1"/>
    <property type="molecule type" value="Transcribed_RNA"/>
</dbReference>
<dbReference type="GO" id="GO:0005634">
    <property type="term" value="C:nucleus"/>
    <property type="evidence" value="ECO:0007669"/>
    <property type="project" value="TreeGrafter"/>
</dbReference>
<dbReference type="InterPro" id="IPR014756">
    <property type="entry name" value="Ig_E-set"/>
</dbReference>
<evidence type="ECO:0000313" key="4">
    <source>
        <dbReference type="EMBL" id="CAE0052896.1"/>
    </source>
</evidence>
<evidence type="ECO:0000313" key="10">
    <source>
        <dbReference type="EMBL" id="CAE0052914.1"/>
    </source>
</evidence>
<dbReference type="Gene3D" id="2.60.40.10">
    <property type="entry name" value="Immunoglobulins"/>
    <property type="match status" value="1"/>
</dbReference>
<evidence type="ECO:0000313" key="18">
    <source>
        <dbReference type="EMBL" id="CAE0052952.1"/>
    </source>
</evidence>
<evidence type="ECO:0000313" key="8">
    <source>
        <dbReference type="EMBL" id="CAE0052905.1"/>
    </source>
</evidence>
<evidence type="ECO:0000313" key="12">
    <source>
        <dbReference type="EMBL" id="CAE0052924.1"/>
    </source>
</evidence>
<evidence type="ECO:0000313" key="15">
    <source>
        <dbReference type="EMBL" id="CAE0052940.1"/>
    </source>
</evidence>
<dbReference type="EMBL" id="HBHW01027057">
    <property type="protein sequence ID" value="CAE0052927.1"/>
    <property type="molecule type" value="Transcribed_RNA"/>
</dbReference>
<dbReference type="EMBL" id="HBHW01027087">
    <property type="protein sequence ID" value="CAE0052954.1"/>
    <property type="molecule type" value="Transcribed_RNA"/>
</dbReference>
<dbReference type="GO" id="GO:0019901">
    <property type="term" value="F:protein kinase binding"/>
    <property type="evidence" value="ECO:0007669"/>
    <property type="project" value="TreeGrafter"/>
</dbReference>
<protein>
    <recommendedName>
        <fullName evidence="3">AMP-activated protein kinase glycogen-binding domain-containing protein</fullName>
    </recommendedName>
</protein>
<dbReference type="EMBL" id="HBHW01027085">
    <property type="protein sequence ID" value="CAE0052952.1"/>
    <property type="molecule type" value="Transcribed_RNA"/>
</dbReference>
<proteinExistence type="inferred from homology"/>
<gene>
    <name evidence="4" type="ORF">RMAR00112_LOCUS20924</name>
    <name evidence="5" type="ORF">RMAR00112_LOCUS20926</name>
    <name evidence="6" type="ORF">RMAR00112_LOCUS20927</name>
    <name evidence="7" type="ORF">RMAR00112_LOCUS20928</name>
    <name evidence="8" type="ORF">RMAR00112_LOCUS20933</name>
    <name evidence="9" type="ORF">RMAR00112_LOCUS20939</name>
    <name evidence="10" type="ORF">RMAR00112_LOCUS20942</name>
    <name evidence="11" type="ORF">RMAR00112_LOCUS20951</name>
    <name evidence="12" type="ORF">RMAR00112_LOCUS20952</name>
    <name evidence="13" type="ORF">RMAR00112_LOCUS20954</name>
    <name evidence="14" type="ORF">RMAR00112_LOCUS20955</name>
    <name evidence="15" type="ORF">RMAR00112_LOCUS20968</name>
    <name evidence="16" type="ORF">RMAR00112_LOCUS20977</name>
    <name evidence="17" type="ORF">RMAR00112_LOCUS20979</name>
    <name evidence="18" type="ORF">RMAR00112_LOCUS20980</name>
    <name evidence="19" type="ORF">RMAR00112_LOCUS20981</name>
    <name evidence="20" type="ORF">RMAR00112_LOCUS20982</name>
</gene>
<dbReference type="EMBL" id="HBHW01027086">
    <property type="protein sequence ID" value="CAE0052953.1"/>
    <property type="molecule type" value="Transcribed_RNA"/>
</dbReference>
<dbReference type="EMBL" id="HBHW01027082">
    <property type="protein sequence ID" value="CAE0052949.1"/>
    <property type="molecule type" value="Transcribed_RNA"/>
</dbReference>
<evidence type="ECO:0000313" key="9">
    <source>
        <dbReference type="EMBL" id="CAE0052911.1"/>
    </source>
</evidence>
<dbReference type="EMBL" id="HBHW01027028">
    <property type="protein sequence ID" value="CAE0052900.1"/>
    <property type="molecule type" value="Transcribed_RNA"/>
</dbReference>
<dbReference type="GO" id="GO:0031588">
    <property type="term" value="C:nucleotide-activated protein kinase complex"/>
    <property type="evidence" value="ECO:0007669"/>
    <property type="project" value="TreeGrafter"/>
</dbReference>
<evidence type="ECO:0000313" key="20">
    <source>
        <dbReference type="EMBL" id="CAE0052954.1"/>
    </source>
</evidence>
<dbReference type="EMBL" id="HBHW01027027">
    <property type="protein sequence ID" value="CAE0052899.1"/>
    <property type="molecule type" value="Transcribed_RNA"/>
</dbReference>
<evidence type="ECO:0000313" key="5">
    <source>
        <dbReference type="EMBL" id="CAE0052898.1"/>
    </source>
</evidence>
<evidence type="ECO:0000313" key="13">
    <source>
        <dbReference type="EMBL" id="CAE0052926.1"/>
    </source>
</evidence>